<protein>
    <submittedName>
        <fullName evidence="2">Uncharacterized protein</fullName>
    </submittedName>
</protein>
<name>Q6EU36_ORYSJ</name>
<dbReference type="EMBL" id="AP004178">
    <property type="protein sequence ID" value="BAD27833.1"/>
    <property type="molecule type" value="Genomic_DNA"/>
</dbReference>
<evidence type="ECO:0000313" key="3">
    <source>
        <dbReference type="Proteomes" id="UP000000763"/>
    </source>
</evidence>
<proteinExistence type="predicted"/>
<gene>
    <name evidence="2" type="primary">OJ1123_G04.14</name>
</gene>
<dbReference type="Proteomes" id="UP000000763">
    <property type="component" value="Chromosome 2"/>
</dbReference>
<reference evidence="3" key="1">
    <citation type="journal article" date="2005" name="Nature">
        <title>The map-based sequence of the rice genome.</title>
        <authorList>
            <consortium name="International rice genome sequencing project (IRGSP)"/>
            <person name="Matsumoto T."/>
            <person name="Wu J."/>
            <person name="Kanamori H."/>
            <person name="Katayose Y."/>
            <person name="Fujisawa M."/>
            <person name="Namiki N."/>
            <person name="Mizuno H."/>
            <person name="Yamamoto K."/>
            <person name="Antonio B.A."/>
            <person name="Baba T."/>
            <person name="Sakata K."/>
            <person name="Nagamura Y."/>
            <person name="Aoki H."/>
            <person name="Arikawa K."/>
            <person name="Arita K."/>
            <person name="Bito T."/>
            <person name="Chiden Y."/>
            <person name="Fujitsuka N."/>
            <person name="Fukunaka R."/>
            <person name="Hamada M."/>
            <person name="Harada C."/>
            <person name="Hayashi A."/>
            <person name="Hijishita S."/>
            <person name="Honda M."/>
            <person name="Hosokawa S."/>
            <person name="Ichikawa Y."/>
            <person name="Idonuma A."/>
            <person name="Iijima M."/>
            <person name="Ikeda M."/>
            <person name="Ikeno M."/>
            <person name="Ito K."/>
            <person name="Ito S."/>
            <person name="Ito T."/>
            <person name="Ito Y."/>
            <person name="Ito Y."/>
            <person name="Iwabuchi A."/>
            <person name="Kamiya K."/>
            <person name="Karasawa W."/>
            <person name="Kurita K."/>
            <person name="Katagiri S."/>
            <person name="Kikuta A."/>
            <person name="Kobayashi H."/>
            <person name="Kobayashi N."/>
            <person name="Machita K."/>
            <person name="Maehara T."/>
            <person name="Masukawa M."/>
            <person name="Mizubayashi T."/>
            <person name="Mukai Y."/>
            <person name="Nagasaki H."/>
            <person name="Nagata Y."/>
            <person name="Naito S."/>
            <person name="Nakashima M."/>
            <person name="Nakama Y."/>
            <person name="Nakamichi Y."/>
            <person name="Nakamura M."/>
            <person name="Meguro A."/>
            <person name="Negishi M."/>
            <person name="Ohta I."/>
            <person name="Ohta T."/>
            <person name="Okamoto M."/>
            <person name="Ono N."/>
            <person name="Saji S."/>
            <person name="Sakaguchi M."/>
            <person name="Sakai K."/>
            <person name="Shibata M."/>
            <person name="Shimokawa T."/>
            <person name="Song J."/>
            <person name="Takazaki Y."/>
            <person name="Terasawa K."/>
            <person name="Tsugane M."/>
            <person name="Tsuji K."/>
            <person name="Ueda S."/>
            <person name="Waki K."/>
            <person name="Yamagata H."/>
            <person name="Yamamoto M."/>
            <person name="Yamamoto S."/>
            <person name="Yamane H."/>
            <person name="Yoshiki S."/>
            <person name="Yoshihara R."/>
            <person name="Yukawa K."/>
            <person name="Zhong H."/>
            <person name="Yano M."/>
            <person name="Yuan Q."/>
            <person name="Ouyang S."/>
            <person name="Liu J."/>
            <person name="Jones K.M."/>
            <person name="Gansberger K."/>
            <person name="Moffat K."/>
            <person name="Hill J."/>
            <person name="Bera J."/>
            <person name="Fadrosh D."/>
            <person name="Jin S."/>
            <person name="Johri S."/>
            <person name="Kim M."/>
            <person name="Overton L."/>
            <person name="Reardon M."/>
            <person name="Tsitrin T."/>
            <person name="Vuong H."/>
            <person name="Weaver B."/>
            <person name="Ciecko A."/>
            <person name="Tallon L."/>
            <person name="Jackson J."/>
            <person name="Pai G."/>
            <person name="Aken S.V."/>
            <person name="Utterback T."/>
            <person name="Reidmuller S."/>
            <person name="Feldblyum T."/>
            <person name="Hsiao J."/>
            <person name="Zismann V."/>
            <person name="Iobst S."/>
            <person name="de Vazeille A.R."/>
            <person name="Buell C.R."/>
            <person name="Ying K."/>
            <person name="Li Y."/>
            <person name="Lu T."/>
            <person name="Huang Y."/>
            <person name="Zhao Q."/>
            <person name="Feng Q."/>
            <person name="Zhang L."/>
            <person name="Zhu J."/>
            <person name="Weng Q."/>
            <person name="Mu J."/>
            <person name="Lu Y."/>
            <person name="Fan D."/>
            <person name="Liu Y."/>
            <person name="Guan J."/>
            <person name="Zhang Y."/>
            <person name="Yu S."/>
            <person name="Liu X."/>
            <person name="Zhang Y."/>
            <person name="Hong G."/>
            <person name="Han B."/>
            <person name="Choisne N."/>
            <person name="Demange N."/>
            <person name="Orjeda G."/>
            <person name="Samain S."/>
            <person name="Cattolico L."/>
            <person name="Pelletier E."/>
            <person name="Couloux A."/>
            <person name="Segurens B."/>
            <person name="Wincker P."/>
            <person name="D'Hont A."/>
            <person name="Scarpelli C."/>
            <person name="Weissenbach J."/>
            <person name="Salanoubat M."/>
            <person name="Quetier F."/>
            <person name="Yu Y."/>
            <person name="Kim H.R."/>
            <person name="Rambo T."/>
            <person name="Currie J."/>
            <person name="Collura K."/>
            <person name="Luo M."/>
            <person name="Yang T."/>
            <person name="Ammiraju J.S.S."/>
            <person name="Engler F."/>
            <person name="Soderlund C."/>
            <person name="Wing R.A."/>
            <person name="Palmer L.E."/>
            <person name="de la Bastide M."/>
            <person name="Spiegel L."/>
            <person name="Nascimento L."/>
            <person name="Zutavern T."/>
            <person name="O'Shaughnessy A."/>
            <person name="Dike S."/>
            <person name="Dedhia N."/>
            <person name="Preston R."/>
            <person name="Balija V."/>
            <person name="McCombie W.R."/>
            <person name="Chow T."/>
            <person name="Chen H."/>
            <person name="Chung M."/>
            <person name="Chen C."/>
            <person name="Shaw J."/>
            <person name="Wu H."/>
            <person name="Hsiao K."/>
            <person name="Chao Y."/>
            <person name="Chu M."/>
            <person name="Cheng C."/>
            <person name="Hour A."/>
            <person name="Lee P."/>
            <person name="Lin S."/>
            <person name="Lin Y."/>
            <person name="Liou J."/>
            <person name="Liu S."/>
            <person name="Hsing Y."/>
            <person name="Raghuvanshi S."/>
            <person name="Mohanty A."/>
            <person name="Bharti A.K."/>
            <person name="Gaur A."/>
            <person name="Gupta V."/>
            <person name="Kumar D."/>
            <person name="Ravi V."/>
            <person name="Vij S."/>
            <person name="Kapur A."/>
            <person name="Khurana P."/>
            <person name="Khurana P."/>
            <person name="Khurana J.P."/>
            <person name="Tyagi A.K."/>
            <person name="Gaikwad K."/>
            <person name="Singh A."/>
            <person name="Dalal V."/>
            <person name="Srivastava S."/>
            <person name="Dixit A."/>
            <person name="Pal A.K."/>
            <person name="Ghazi I.A."/>
            <person name="Yadav M."/>
            <person name="Pandit A."/>
            <person name="Bhargava A."/>
            <person name="Sureshbabu K."/>
            <person name="Batra K."/>
            <person name="Sharma T.R."/>
            <person name="Mohapatra T."/>
            <person name="Singh N.K."/>
            <person name="Messing J."/>
            <person name="Nelson A.B."/>
            <person name="Fuks G."/>
            <person name="Kavchok S."/>
            <person name="Keizer G."/>
            <person name="Linton E."/>
            <person name="Llaca V."/>
            <person name="Song R."/>
            <person name="Tanyolac B."/>
            <person name="Young S."/>
            <person name="Ho-Il K."/>
            <person name="Hahn J.H."/>
            <person name="Sangsakoo G."/>
            <person name="Vanavichit A."/>
            <person name="de Mattos Luiz.A.T."/>
            <person name="Zimmer P.D."/>
            <person name="Malone G."/>
            <person name="Dellagostin O."/>
            <person name="de Oliveira A.C."/>
            <person name="Bevan M."/>
            <person name="Bancroft I."/>
            <person name="Minx P."/>
            <person name="Cordum H."/>
            <person name="Wilson R."/>
            <person name="Cheng Z."/>
            <person name="Jin W."/>
            <person name="Jiang J."/>
            <person name="Leong S.A."/>
            <person name="Iwama H."/>
            <person name="Gojobori T."/>
            <person name="Itoh T."/>
            <person name="Niimura Y."/>
            <person name="Fujii Y."/>
            <person name="Habara T."/>
            <person name="Sakai H."/>
            <person name="Sato Y."/>
            <person name="Wilson G."/>
            <person name="Kumar K."/>
            <person name="McCouch S."/>
            <person name="Juretic N."/>
            <person name="Hoen D."/>
            <person name="Wright S."/>
            <person name="Bruskiewich R."/>
            <person name="Bureau T."/>
            <person name="Miyao A."/>
            <person name="Hirochika H."/>
            <person name="Nishikawa T."/>
            <person name="Kadowaki K."/>
            <person name="Sugiura M."/>
            <person name="Burr B."/>
            <person name="Sasaki T."/>
        </authorList>
    </citation>
    <scope>NUCLEOTIDE SEQUENCE [LARGE SCALE GENOMIC DNA]</scope>
    <source>
        <strain evidence="3">cv. Nipponbare</strain>
    </source>
</reference>
<reference evidence="3" key="2">
    <citation type="journal article" date="2008" name="Nucleic Acids Res.">
        <title>The rice annotation project database (RAP-DB): 2008 update.</title>
        <authorList>
            <consortium name="The rice annotation project (RAP)"/>
        </authorList>
    </citation>
    <scope>GENOME REANNOTATION</scope>
    <source>
        <strain evidence="3">cv. Nipponbare</strain>
    </source>
</reference>
<dbReference type="AlphaFoldDB" id="Q6EU36"/>
<feature type="region of interest" description="Disordered" evidence="1">
    <location>
        <begin position="1"/>
        <end position="46"/>
    </location>
</feature>
<evidence type="ECO:0000313" key="2">
    <source>
        <dbReference type="EMBL" id="BAD27833.1"/>
    </source>
</evidence>
<feature type="compositionally biased region" description="Low complexity" evidence="1">
    <location>
        <begin position="8"/>
        <end position="18"/>
    </location>
</feature>
<evidence type="ECO:0000256" key="1">
    <source>
        <dbReference type="SAM" id="MobiDB-lite"/>
    </source>
</evidence>
<accession>Q6EU36</accession>
<sequence>MEAREPTSSSSPSLLQLHEALEESEEKAEPRITSSEGGDGGVGEGVVEVLEDKRLTGGVAGMEEDGDPLVDEVSFFLVRQGLVSTHGGTWHPTQGYIVFDLRRRDKSNVPSAQAIVSFTSASFEAASVHSTSWIALGFCRYRLNRVARLD</sequence>
<organism evidence="2 3">
    <name type="scientific">Oryza sativa subsp. japonica</name>
    <name type="common">Rice</name>
    <dbReference type="NCBI Taxonomy" id="39947"/>
    <lineage>
        <taxon>Eukaryota</taxon>
        <taxon>Viridiplantae</taxon>
        <taxon>Streptophyta</taxon>
        <taxon>Embryophyta</taxon>
        <taxon>Tracheophyta</taxon>
        <taxon>Spermatophyta</taxon>
        <taxon>Magnoliopsida</taxon>
        <taxon>Liliopsida</taxon>
        <taxon>Poales</taxon>
        <taxon>Poaceae</taxon>
        <taxon>BOP clade</taxon>
        <taxon>Oryzoideae</taxon>
        <taxon>Oryzeae</taxon>
        <taxon>Oryzinae</taxon>
        <taxon>Oryza</taxon>
        <taxon>Oryza sativa</taxon>
    </lineage>
</organism>